<evidence type="ECO:0000313" key="4">
    <source>
        <dbReference type="Proteomes" id="UP000831327"/>
    </source>
</evidence>
<dbReference type="Gene3D" id="1.20.1050.10">
    <property type="match status" value="1"/>
</dbReference>
<organism evidence="3 4">
    <name type="scientific">Roseomonas fluvialis</name>
    <dbReference type="NCBI Taxonomy" id="1750527"/>
    <lineage>
        <taxon>Bacteria</taxon>
        <taxon>Pseudomonadati</taxon>
        <taxon>Pseudomonadota</taxon>
        <taxon>Alphaproteobacteria</taxon>
        <taxon>Acetobacterales</taxon>
        <taxon>Roseomonadaceae</taxon>
        <taxon>Roseomonas</taxon>
    </lineage>
</organism>
<dbReference type="PROSITE" id="PS50404">
    <property type="entry name" value="GST_NTER"/>
    <property type="match status" value="1"/>
</dbReference>
<dbReference type="SFLD" id="SFLDG00358">
    <property type="entry name" value="Main_(cytGST)"/>
    <property type="match status" value="1"/>
</dbReference>
<dbReference type="EMBL" id="AP025637">
    <property type="protein sequence ID" value="BDG74586.1"/>
    <property type="molecule type" value="Genomic_DNA"/>
</dbReference>
<dbReference type="InterPro" id="IPR036249">
    <property type="entry name" value="Thioredoxin-like_sf"/>
</dbReference>
<proteinExistence type="predicted"/>
<dbReference type="Proteomes" id="UP000831327">
    <property type="component" value="Chromosome"/>
</dbReference>
<keyword evidence="4" id="KW-1185">Reference proteome</keyword>
<dbReference type="SFLD" id="SFLDS00019">
    <property type="entry name" value="Glutathione_Transferase_(cytos"/>
    <property type="match status" value="1"/>
</dbReference>
<evidence type="ECO:0000259" key="1">
    <source>
        <dbReference type="PROSITE" id="PS50404"/>
    </source>
</evidence>
<sequence length="209" mass="23824">MMRKLWGRASSSNVMKVLWTLEELGLDYERVDAGGAFGRTREPDYRAMNPMGLVPTLQEEDGWALWESNAIARYLCNQYAPGGSLYPSAPRARAAVETWMDWTLGHVTAPMVTIFFTHVRLKEHERDWAAEGKARVDCARLWKIVDGKVASQRFLCGEDLTLADIALGCWVHRWHVLPIERPALPNLARYYEALKTRPGFTRHVALPLE</sequence>
<dbReference type="SUPFAM" id="SSF52833">
    <property type="entry name" value="Thioredoxin-like"/>
    <property type="match status" value="1"/>
</dbReference>
<feature type="domain" description="GST C-terminal" evidence="2">
    <location>
        <begin position="89"/>
        <end position="209"/>
    </location>
</feature>
<evidence type="ECO:0000313" key="3">
    <source>
        <dbReference type="EMBL" id="BDG74586.1"/>
    </source>
</evidence>
<name>A0ABN6P909_9PROT</name>
<dbReference type="InterPro" id="IPR036282">
    <property type="entry name" value="Glutathione-S-Trfase_C_sf"/>
</dbReference>
<dbReference type="InterPro" id="IPR010987">
    <property type="entry name" value="Glutathione-S-Trfase_C-like"/>
</dbReference>
<dbReference type="Pfam" id="PF13409">
    <property type="entry name" value="GST_N_2"/>
    <property type="match status" value="1"/>
</dbReference>
<dbReference type="Gene3D" id="3.40.30.10">
    <property type="entry name" value="Glutaredoxin"/>
    <property type="match status" value="1"/>
</dbReference>
<reference evidence="3 4" key="1">
    <citation type="journal article" date="2016" name="Microbes Environ.">
        <title>Phylogenetically diverse aerobic anoxygenic phototrophic bacteria isolated from epilithic biofilms in Tama river, Japan.</title>
        <authorList>
            <person name="Hirose S."/>
            <person name="Matsuura K."/>
            <person name="Haruta S."/>
        </authorList>
    </citation>
    <scope>NUCLEOTIDE SEQUENCE [LARGE SCALE GENOMIC DNA]</scope>
    <source>
        <strain evidence="3 4">S08</strain>
    </source>
</reference>
<feature type="domain" description="GST N-terminal" evidence="1">
    <location>
        <begin position="1"/>
        <end position="83"/>
    </location>
</feature>
<dbReference type="SFLD" id="SFLDG01150">
    <property type="entry name" value="Main.1:_Beta-like"/>
    <property type="match status" value="1"/>
</dbReference>
<dbReference type="RefSeq" id="WP_244408749.1">
    <property type="nucleotide sequence ID" value="NZ_AP025637.1"/>
</dbReference>
<dbReference type="InterPro" id="IPR004045">
    <property type="entry name" value="Glutathione_S-Trfase_N"/>
</dbReference>
<dbReference type="InterPro" id="IPR040079">
    <property type="entry name" value="Glutathione_S-Trfase"/>
</dbReference>
<dbReference type="PANTHER" id="PTHR44051:SF19">
    <property type="entry name" value="DISULFIDE-BOND OXIDOREDUCTASE YFCG"/>
    <property type="match status" value="1"/>
</dbReference>
<dbReference type="SUPFAM" id="SSF47616">
    <property type="entry name" value="GST C-terminal domain-like"/>
    <property type="match status" value="1"/>
</dbReference>
<dbReference type="PANTHER" id="PTHR44051">
    <property type="entry name" value="GLUTATHIONE S-TRANSFERASE-RELATED"/>
    <property type="match status" value="1"/>
</dbReference>
<dbReference type="CDD" id="cd03047">
    <property type="entry name" value="GST_N_2"/>
    <property type="match status" value="1"/>
</dbReference>
<dbReference type="Pfam" id="PF13410">
    <property type="entry name" value="GST_C_2"/>
    <property type="match status" value="1"/>
</dbReference>
<accession>A0ABN6P909</accession>
<evidence type="ECO:0000259" key="2">
    <source>
        <dbReference type="PROSITE" id="PS50405"/>
    </source>
</evidence>
<gene>
    <name evidence="3" type="ORF">Rmf_45150</name>
</gene>
<protein>
    <submittedName>
        <fullName evidence="3">Glutathione S-transferase</fullName>
    </submittedName>
</protein>
<dbReference type="PROSITE" id="PS50405">
    <property type="entry name" value="GST_CTER"/>
    <property type="match status" value="1"/>
</dbReference>